<feature type="compositionally biased region" description="Polar residues" evidence="3">
    <location>
        <begin position="409"/>
        <end position="427"/>
    </location>
</feature>
<evidence type="ECO:0000256" key="1">
    <source>
        <dbReference type="ARBA" id="ARBA00013015"/>
    </source>
</evidence>
<dbReference type="InterPro" id="IPR029023">
    <property type="entry name" value="Tensin_phosphatase"/>
</dbReference>
<comment type="caution">
    <text evidence="7">The sequence shown here is derived from an EMBL/GenBank/DDBJ whole genome shotgun (WGS) entry which is preliminary data.</text>
</comment>
<dbReference type="InterPro" id="IPR003595">
    <property type="entry name" value="Tyr_Pase_cat"/>
</dbReference>
<dbReference type="EC" id="3.1.3.67" evidence="1"/>
<dbReference type="InterPro" id="IPR029021">
    <property type="entry name" value="Prot-tyrosine_phosphatase-like"/>
</dbReference>
<dbReference type="PANTHER" id="PTHR12305:SF81">
    <property type="entry name" value="PHOSPHATIDYLINOSITOL 3,4,5-TRISPHOSPHATE 3-PHOSPHATASE AND DUAL-SPECIFICITY PROTEIN PHOSPHATASE PTEN"/>
    <property type="match status" value="1"/>
</dbReference>
<dbReference type="GO" id="GO:0046856">
    <property type="term" value="P:phosphatidylinositol dephosphorylation"/>
    <property type="evidence" value="ECO:0007669"/>
    <property type="project" value="TreeGrafter"/>
</dbReference>
<dbReference type="EMBL" id="JAVHNQ010000005">
    <property type="protein sequence ID" value="KAK6346719.1"/>
    <property type="molecule type" value="Genomic_DNA"/>
</dbReference>
<dbReference type="Gene3D" id="3.90.190.10">
    <property type="entry name" value="Protein tyrosine phosphatase superfamily"/>
    <property type="match status" value="1"/>
</dbReference>
<dbReference type="SMART" id="SM00404">
    <property type="entry name" value="PTPc_motif"/>
    <property type="match status" value="1"/>
</dbReference>
<evidence type="ECO:0000313" key="8">
    <source>
        <dbReference type="Proteomes" id="UP001375240"/>
    </source>
</evidence>
<evidence type="ECO:0000259" key="5">
    <source>
        <dbReference type="PROSITE" id="PS50056"/>
    </source>
</evidence>
<dbReference type="PROSITE" id="PS51181">
    <property type="entry name" value="PPASE_TENSIN"/>
    <property type="match status" value="1"/>
</dbReference>
<evidence type="ECO:0000259" key="4">
    <source>
        <dbReference type="PROSITE" id="PS50055"/>
    </source>
</evidence>
<evidence type="ECO:0000313" key="7">
    <source>
        <dbReference type="EMBL" id="KAK6346719.1"/>
    </source>
</evidence>
<evidence type="ECO:0000259" key="6">
    <source>
        <dbReference type="PROSITE" id="PS51181"/>
    </source>
</evidence>
<dbReference type="GO" id="GO:0005829">
    <property type="term" value="C:cytosol"/>
    <property type="evidence" value="ECO:0007669"/>
    <property type="project" value="TreeGrafter"/>
</dbReference>
<dbReference type="GO" id="GO:0051896">
    <property type="term" value="P:regulation of phosphatidylinositol 3-kinase/protein kinase B signal transduction"/>
    <property type="evidence" value="ECO:0007669"/>
    <property type="project" value="TreeGrafter"/>
</dbReference>
<dbReference type="PROSITE" id="PS50056">
    <property type="entry name" value="TYR_PHOSPHATASE_2"/>
    <property type="match status" value="1"/>
</dbReference>
<dbReference type="PROSITE" id="PS50055">
    <property type="entry name" value="TYR_PHOSPHATASE_PTP"/>
    <property type="match status" value="1"/>
</dbReference>
<proteinExistence type="predicted"/>
<feature type="compositionally biased region" description="Low complexity" evidence="3">
    <location>
        <begin position="487"/>
        <end position="505"/>
    </location>
</feature>
<dbReference type="GO" id="GO:0005634">
    <property type="term" value="C:nucleus"/>
    <property type="evidence" value="ECO:0007669"/>
    <property type="project" value="TreeGrafter"/>
</dbReference>
<evidence type="ECO:0000256" key="3">
    <source>
        <dbReference type="SAM" id="MobiDB-lite"/>
    </source>
</evidence>
<dbReference type="Proteomes" id="UP001375240">
    <property type="component" value="Unassembled WGS sequence"/>
</dbReference>
<evidence type="ECO:0000256" key="2">
    <source>
        <dbReference type="ARBA" id="ARBA00022801"/>
    </source>
</evidence>
<accession>A0AAV9UR69</accession>
<dbReference type="InterPro" id="IPR016130">
    <property type="entry name" value="Tyr_Pase_AS"/>
</dbReference>
<dbReference type="PANTHER" id="PTHR12305">
    <property type="entry name" value="PHOSPHATASE WITH HOMOLOGY TO TENSIN"/>
    <property type="match status" value="1"/>
</dbReference>
<dbReference type="AlphaFoldDB" id="A0AAV9UR69"/>
<feature type="compositionally biased region" description="Basic and acidic residues" evidence="3">
    <location>
        <begin position="625"/>
        <end position="635"/>
    </location>
</feature>
<feature type="compositionally biased region" description="Basic and acidic residues" evidence="3">
    <location>
        <begin position="364"/>
        <end position="406"/>
    </location>
</feature>
<organism evidence="7 8">
    <name type="scientific">Orbilia brochopaga</name>
    <dbReference type="NCBI Taxonomy" id="3140254"/>
    <lineage>
        <taxon>Eukaryota</taxon>
        <taxon>Fungi</taxon>
        <taxon>Dikarya</taxon>
        <taxon>Ascomycota</taxon>
        <taxon>Pezizomycotina</taxon>
        <taxon>Orbiliomycetes</taxon>
        <taxon>Orbiliales</taxon>
        <taxon>Orbiliaceae</taxon>
        <taxon>Orbilia</taxon>
    </lineage>
</organism>
<dbReference type="InterPro" id="IPR051281">
    <property type="entry name" value="Dual-spec_lipid-protein_phosph"/>
</dbReference>
<dbReference type="GO" id="GO:0042995">
    <property type="term" value="C:cell projection"/>
    <property type="evidence" value="ECO:0007669"/>
    <property type="project" value="TreeGrafter"/>
</dbReference>
<dbReference type="GO" id="GO:0005886">
    <property type="term" value="C:plasma membrane"/>
    <property type="evidence" value="ECO:0007669"/>
    <property type="project" value="TreeGrafter"/>
</dbReference>
<sequence>MLEYIPAFITRAIVYIVESMAHILRQIVAGPRIKHPETGLDLVYVTDNIIAMSMPAASGPKMYYRNPLHKVVEFLDKEHDGDWAVWEFRAEGTGYDDSAFYNRVFHSPWPDHHPPPFALIPNIMASMRNHLKQSPQKVAVVHCKAGKGRTGTVTCSYLISEEGWSKEDALERFTKKRMRPQFGAGVSIPSQLRYVDYVAEWASSKYNKIYVERSIEVTEVHVWGLRENVKIAILGYVDEGKTIKNFHSFTKEEKVLVDADAERNSQMVIYKPEKRVILPTNDVCIDLEKRTKAAAGWTFVSALAHCWWNCYFEGEGAATTSGVFTQEWEKMDGLKGTLKKGIRIFDKIQIVWKVVEGLESYTIKEPKPDEPVEGTHKASEDRGENPEMDPLSHRDLGLRPVGKDDDTTSFDVSLSASNPGSLTSSVQDLVLKDKEDAEREYRGEAASDETAEEESIRPSESASAVGSEDSTSTIGTKRIASNDQGGSLSSLSTANWTTSTSSTDTINPAGNTNEPLDIQRTLSPEEINPGVNEQRNAGTSIPTITTTSPVVSPIDSTTLRPFSSAPETTEARTAEAPGTTSTTTSTDDSPNPPKRVITADTGHNEVLISSEPERDALLHNRVGRLVHDEPKEMAN</sequence>
<feature type="compositionally biased region" description="Basic and acidic residues" evidence="3">
    <location>
        <begin position="430"/>
        <end position="445"/>
    </location>
</feature>
<dbReference type="Pfam" id="PF00782">
    <property type="entry name" value="DSPc"/>
    <property type="match status" value="1"/>
</dbReference>
<dbReference type="InterPro" id="IPR000340">
    <property type="entry name" value="Dual-sp_phosphatase_cat-dom"/>
</dbReference>
<feature type="domain" description="Tyrosine specific protein phosphatases" evidence="5">
    <location>
        <begin position="121"/>
        <end position="177"/>
    </location>
</feature>
<dbReference type="GO" id="GO:0043491">
    <property type="term" value="P:phosphatidylinositol 3-kinase/protein kinase B signal transduction"/>
    <property type="evidence" value="ECO:0007669"/>
    <property type="project" value="TreeGrafter"/>
</dbReference>
<reference evidence="7 8" key="1">
    <citation type="submission" date="2019-10" db="EMBL/GenBank/DDBJ databases">
        <authorList>
            <person name="Palmer J.M."/>
        </authorList>
    </citation>
    <scope>NUCLEOTIDE SEQUENCE [LARGE SCALE GENOMIC DNA]</scope>
    <source>
        <strain evidence="7 8">TWF696</strain>
    </source>
</reference>
<name>A0AAV9UR69_9PEZI</name>
<feature type="compositionally biased region" description="Polar residues" evidence="3">
    <location>
        <begin position="458"/>
        <end position="486"/>
    </location>
</feature>
<dbReference type="InterPro" id="IPR000242">
    <property type="entry name" value="PTP_cat"/>
</dbReference>
<protein>
    <recommendedName>
        <fullName evidence="1">phosphatidylinositol-3,4,5-trisphosphate 3-phosphatase</fullName>
        <ecNumber evidence="1">3.1.3.67</ecNumber>
    </recommendedName>
</protein>
<feature type="region of interest" description="Disordered" evidence="3">
    <location>
        <begin position="364"/>
        <end position="635"/>
    </location>
</feature>
<dbReference type="SUPFAM" id="SSF52799">
    <property type="entry name" value="(Phosphotyrosine protein) phosphatases II"/>
    <property type="match status" value="1"/>
</dbReference>
<feature type="compositionally biased region" description="Low complexity" evidence="3">
    <location>
        <begin position="574"/>
        <end position="589"/>
    </location>
</feature>
<dbReference type="InterPro" id="IPR000387">
    <property type="entry name" value="Tyr_Pase_dom"/>
</dbReference>
<dbReference type="GO" id="GO:0004725">
    <property type="term" value="F:protein tyrosine phosphatase activity"/>
    <property type="evidence" value="ECO:0007669"/>
    <property type="project" value="InterPro"/>
</dbReference>
<keyword evidence="2" id="KW-0378">Hydrolase</keyword>
<feature type="domain" description="Tyrosine-protein phosphatase" evidence="4">
    <location>
        <begin position="1"/>
        <end position="153"/>
    </location>
</feature>
<feature type="domain" description="Phosphatase tensin-type" evidence="6">
    <location>
        <begin position="31"/>
        <end position="205"/>
    </location>
</feature>
<gene>
    <name evidence="7" type="primary">TEP1</name>
    <name evidence="7" type="ORF">TWF696_006832</name>
</gene>
<keyword evidence="8" id="KW-1185">Reference proteome</keyword>
<dbReference type="PROSITE" id="PS00383">
    <property type="entry name" value="TYR_PHOSPHATASE_1"/>
    <property type="match status" value="1"/>
</dbReference>
<dbReference type="CDD" id="cd14497">
    <property type="entry name" value="PTP_PTEN-like"/>
    <property type="match status" value="1"/>
</dbReference>
<feature type="compositionally biased region" description="Low complexity" evidence="3">
    <location>
        <begin position="539"/>
        <end position="554"/>
    </location>
</feature>
<dbReference type="GO" id="GO:0016314">
    <property type="term" value="F:phosphatidylinositol-3,4,5-trisphosphate 3-phosphatase activity"/>
    <property type="evidence" value="ECO:0007669"/>
    <property type="project" value="UniProtKB-EC"/>
</dbReference>